<keyword evidence="2 5" id="KW-0238">DNA-binding</keyword>
<dbReference type="EMBL" id="FQUP01000002">
    <property type="protein sequence ID" value="SHF49977.1"/>
    <property type="molecule type" value="Genomic_DNA"/>
</dbReference>
<evidence type="ECO:0000256" key="3">
    <source>
        <dbReference type="ARBA" id="ARBA00023163"/>
    </source>
</evidence>
<dbReference type="InterPro" id="IPR036388">
    <property type="entry name" value="WH-like_DNA-bd_sf"/>
</dbReference>
<evidence type="ECO:0000259" key="4">
    <source>
        <dbReference type="SMART" id="SM00895"/>
    </source>
</evidence>
<dbReference type="PANTHER" id="PTHR43537">
    <property type="entry name" value="TRANSCRIPTIONAL REGULATOR, GNTR FAMILY"/>
    <property type="match status" value="1"/>
</dbReference>
<dbReference type="InterPro" id="IPR036390">
    <property type="entry name" value="WH_DNA-bd_sf"/>
</dbReference>
<dbReference type="GO" id="GO:0003700">
    <property type="term" value="F:DNA-binding transcription factor activity"/>
    <property type="evidence" value="ECO:0007669"/>
    <property type="project" value="InterPro"/>
</dbReference>
<dbReference type="Proteomes" id="UP000184485">
    <property type="component" value="Unassembled WGS sequence"/>
</dbReference>
<dbReference type="GO" id="GO:0003677">
    <property type="term" value="F:DNA binding"/>
    <property type="evidence" value="ECO:0007669"/>
    <property type="project" value="UniProtKB-KW"/>
</dbReference>
<feature type="domain" description="GntR C-terminal" evidence="4">
    <location>
        <begin position="170"/>
        <end position="298"/>
    </location>
</feature>
<dbReference type="SUPFAM" id="SSF46785">
    <property type="entry name" value="Winged helix' DNA-binding domain"/>
    <property type="match status" value="2"/>
</dbReference>
<evidence type="ECO:0000313" key="6">
    <source>
        <dbReference type="Proteomes" id="UP000184485"/>
    </source>
</evidence>
<sequence length="318" mass="36327">MAALATTRTWLHAWLLMSKRDTVFKEAYNASLGMLKVGVVLPSEAELGRRLGISRTTVRSILDAQVAVGLIAWNRRHKEVLRPPEPEDYFPADETDTVSSMVERAFLQRILSADAQPGSQLNESDFAREVGVSTSAVREFLIRFSRFGLIEKQRNRHWVLNGFTEAFALELFEVREMFELRSARAFVRLPRDNPAWAALDAIEAEHRDFLGQPGARMRAFPDLDDRFHRLIHGASHNRFVTDFYDVISLIFHFHYQWSKADELDRNATALREHLDYIGGLRSGHELDAEFYCRKHLASARLTLLRAIKGPNVPPPDGT</sequence>
<dbReference type="InterPro" id="IPR008920">
    <property type="entry name" value="TF_FadR/GntR_C"/>
</dbReference>
<dbReference type="InterPro" id="IPR011711">
    <property type="entry name" value="GntR_C"/>
</dbReference>
<dbReference type="Pfam" id="PF07729">
    <property type="entry name" value="FCD"/>
    <property type="match status" value="1"/>
</dbReference>
<dbReference type="STRING" id="1122133.SAMN02745157_2223"/>
<gene>
    <name evidence="5" type="ORF">SAMN02745157_2223</name>
</gene>
<accession>A0A1M5C5U4</accession>
<keyword evidence="6" id="KW-1185">Reference proteome</keyword>
<evidence type="ECO:0000256" key="2">
    <source>
        <dbReference type="ARBA" id="ARBA00023125"/>
    </source>
</evidence>
<proteinExistence type="predicted"/>
<keyword evidence="3" id="KW-0804">Transcription</keyword>
<dbReference type="Gene3D" id="1.20.120.530">
    <property type="entry name" value="GntR ligand-binding domain-like"/>
    <property type="match status" value="1"/>
</dbReference>
<dbReference type="PRINTS" id="PR00035">
    <property type="entry name" value="HTHGNTR"/>
</dbReference>
<reference evidence="5 6" key="1">
    <citation type="submission" date="2016-11" db="EMBL/GenBank/DDBJ databases">
        <authorList>
            <person name="Jaros S."/>
            <person name="Januszkiewicz K."/>
            <person name="Wedrychowicz H."/>
        </authorList>
    </citation>
    <scope>NUCLEOTIDE SEQUENCE [LARGE SCALE GENOMIC DNA]</scope>
    <source>
        <strain evidence="5 6">DSM 19436</strain>
    </source>
</reference>
<evidence type="ECO:0000313" key="5">
    <source>
        <dbReference type="EMBL" id="SHF49977.1"/>
    </source>
</evidence>
<protein>
    <submittedName>
        <fullName evidence="5">DNA-binding transcriptional regulator, GntR family</fullName>
    </submittedName>
</protein>
<dbReference type="Gene3D" id="1.10.10.10">
    <property type="entry name" value="Winged helix-like DNA-binding domain superfamily/Winged helix DNA-binding domain"/>
    <property type="match status" value="2"/>
</dbReference>
<evidence type="ECO:0000256" key="1">
    <source>
        <dbReference type="ARBA" id="ARBA00023015"/>
    </source>
</evidence>
<dbReference type="InterPro" id="IPR000524">
    <property type="entry name" value="Tscrpt_reg_HTH_GntR"/>
</dbReference>
<dbReference type="SMART" id="SM00895">
    <property type="entry name" value="FCD"/>
    <property type="match status" value="1"/>
</dbReference>
<keyword evidence="1" id="KW-0805">Transcription regulation</keyword>
<dbReference type="SUPFAM" id="SSF48008">
    <property type="entry name" value="GntR ligand-binding domain-like"/>
    <property type="match status" value="1"/>
</dbReference>
<organism evidence="5 6">
    <name type="scientific">Kaistia soli DSM 19436</name>
    <dbReference type="NCBI Taxonomy" id="1122133"/>
    <lineage>
        <taxon>Bacteria</taxon>
        <taxon>Pseudomonadati</taxon>
        <taxon>Pseudomonadota</taxon>
        <taxon>Alphaproteobacteria</taxon>
        <taxon>Hyphomicrobiales</taxon>
        <taxon>Kaistiaceae</taxon>
        <taxon>Kaistia</taxon>
    </lineage>
</organism>
<name>A0A1M5C5U4_9HYPH</name>
<dbReference type="PANTHER" id="PTHR43537:SF51">
    <property type="entry name" value="HTH-TYPE TRANSCRIPTIONAL REGULATOR LGOR-RELATED"/>
    <property type="match status" value="1"/>
</dbReference>
<dbReference type="AlphaFoldDB" id="A0A1M5C5U4"/>